<evidence type="ECO:0000256" key="11">
    <source>
        <dbReference type="SAM" id="Phobius"/>
    </source>
</evidence>
<feature type="compositionally biased region" description="Basic residues" evidence="10">
    <location>
        <begin position="737"/>
        <end position="755"/>
    </location>
</feature>
<reference evidence="13 14" key="1">
    <citation type="journal article" date="2011" name="PLoS Genet.">
        <title>Azospirillum genomes reveal transition of bacteria from aquatic to terrestrial environments.</title>
        <authorList>
            <person name="Wisniewski-Dye F."/>
            <person name="Borziak K."/>
            <person name="Khalsa-Moyers G."/>
            <person name="Alexandre G."/>
            <person name="Sukharnikov L.O."/>
            <person name="Wuichet K."/>
            <person name="Hurst G.B."/>
            <person name="McDonald W.H."/>
            <person name="Robertson J.S."/>
            <person name="Barbe V."/>
            <person name="Calteau A."/>
            <person name="Rouy Z."/>
            <person name="Mangenot S."/>
            <person name="Prigent-Combaret C."/>
            <person name="Normand P."/>
            <person name="Boyer M."/>
            <person name="Siguier P."/>
            <person name="Dessaux Y."/>
            <person name="Elmerich C."/>
            <person name="Condemine G."/>
            <person name="Krishnen G."/>
            <person name="Kennedy I."/>
            <person name="Paterson A.H."/>
            <person name="Gonzalez V."/>
            <person name="Mavingui P."/>
            <person name="Zhulin I.B."/>
        </authorList>
    </citation>
    <scope>NUCLEOTIDE SEQUENCE [LARGE SCALE GENOMIC DNA]</scope>
    <source>
        <strain evidence="13 14">Sp245</strain>
    </source>
</reference>
<feature type="region of interest" description="Disordered" evidence="10">
    <location>
        <begin position="408"/>
        <end position="432"/>
    </location>
</feature>
<keyword evidence="3" id="KW-1003">Cell membrane</keyword>
<geneLocation type="plasmid" evidence="13 14">
    <name>AZOBR_p1</name>
</geneLocation>
<feature type="domain" description="Cation/H+ exchanger transmembrane" evidence="12">
    <location>
        <begin position="15"/>
        <end position="290"/>
    </location>
</feature>
<feature type="region of interest" description="Disordered" evidence="10">
    <location>
        <begin position="300"/>
        <end position="393"/>
    </location>
</feature>
<evidence type="ECO:0000256" key="6">
    <source>
        <dbReference type="ARBA" id="ARBA00023053"/>
    </source>
</evidence>
<keyword evidence="9" id="KW-0739">Sodium transport</keyword>
<feature type="compositionally biased region" description="Basic residues" evidence="10">
    <location>
        <begin position="408"/>
        <end position="417"/>
    </location>
</feature>
<keyword evidence="13" id="KW-0614">Plasmid</keyword>
<keyword evidence="4 11" id="KW-0812">Transmembrane</keyword>
<dbReference type="InterPro" id="IPR006153">
    <property type="entry name" value="Cation/H_exchanger_TM"/>
</dbReference>
<feature type="compositionally biased region" description="Low complexity" evidence="10">
    <location>
        <begin position="336"/>
        <end position="345"/>
    </location>
</feature>
<feature type="transmembrane region" description="Helical" evidence="11">
    <location>
        <begin position="129"/>
        <end position="150"/>
    </location>
</feature>
<evidence type="ECO:0000256" key="9">
    <source>
        <dbReference type="ARBA" id="ARBA00023201"/>
    </source>
</evidence>
<keyword evidence="6" id="KW-0915">Sodium</keyword>
<keyword evidence="5 11" id="KW-1133">Transmembrane helix</keyword>
<keyword evidence="8 11" id="KW-0472">Membrane</keyword>
<dbReference type="Proteomes" id="UP000007319">
    <property type="component" value="Plasmid AZOBR_p1"/>
</dbReference>
<feature type="compositionally biased region" description="Basic residues" evidence="10">
    <location>
        <begin position="313"/>
        <end position="323"/>
    </location>
</feature>
<evidence type="ECO:0000256" key="10">
    <source>
        <dbReference type="SAM" id="MobiDB-lite"/>
    </source>
</evidence>
<dbReference type="PANTHER" id="PTHR10110">
    <property type="entry name" value="SODIUM/HYDROGEN EXCHANGER"/>
    <property type="match status" value="1"/>
</dbReference>
<sequence>MHVIVIYVLAVSGLLALVSLLPPLAARLRVPYTVLLAAVGVALGLAIQTFAGQGGTGPFHDFLNSLAEMDISSEVLIYVFLPVLLFETALAVDVRRLFDDVWPILLMAVVAVFVCTFAVGYALNLFTSMGLVACLLLGAIVATTDPAAVVSIFRDLGAPRRLTMLVEGESLLNDAAAIALFTLLLGMLTRNAHGGATEAAMEFLRDFAGGVATGYVCGRVVCMIVEPVRDQPMAEITLTVALAYLSYVLAEHYVGASGVVAVVTAALVVGSVGRTRISPATWGALEHVWKQPRLLGELADLPDDGASGAAPAGRHRLERRRAGAGRGRGGDGGARSGAVRPAAAAVRRRSGPAGQPRLQDGDAVGRPARRGVADSGSRRHGERPCARPGPGLCRRAGHRIRLLHPVHQRHDAARRHQPAGSQQAVAGRTRHAQPRARFVAGWRARAGGGAGTPLRGRRAGCRLHRVAIQRPARCHRPGTVDRGAAEQRRPRDHRPRHPGEPRGGAVLRALPRGHPVARGGGTAEPPDGTSARCREGPGTRRLPRLRRALHLLHALDAGRQPAAPPAGHPRAAGPPARLPLRDSSGRAHRAARASGVHQRQGRPSAGHRRRLRAGRDPDRPPRHGRAGPGGAEASVSRLRADPAEPLRQPRRPAAGGGGLPGALRRIDHQPGNPERPATRSGRPPPRARRPAEARSAAGSDGPCGAGAAVRGAGGRPPARHRHPVEAAAGPARGDHRPARRARRRHVLHRVRRRRGAGSGSGRAGPTRHRGGVRRDGPADPPAAQRRCACDGLLPTAGPGCERLPSAGEEGRKPARPSPVGGRGAAQPAAEAGRGRSGGCDPGGGPACCGRGPCRRKRAGTGIGDDERR</sequence>
<accession>A0A9P1JTS6</accession>
<feature type="region of interest" description="Disordered" evidence="10">
    <location>
        <begin position="474"/>
        <end position="541"/>
    </location>
</feature>
<dbReference type="AlphaFoldDB" id="A0A9P1JTS6"/>
<keyword evidence="2" id="KW-0813">Transport</keyword>
<organism evidence="13 14">
    <name type="scientific">Azospirillum baldaniorum</name>
    <dbReference type="NCBI Taxonomy" id="1064539"/>
    <lineage>
        <taxon>Bacteria</taxon>
        <taxon>Pseudomonadati</taxon>
        <taxon>Pseudomonadota</taxon>
        <taxon>Alphaproteobacteria</taxon>
        <taxon>Rhodospirillales</taxon>
        <taxon>Azospirillaceae</taxon>
        <taxon>Azospirillum</taxon>
    </lineage>
</organism>
<dbReference type="Pfam" id="PF00999">
    <property type="entry name" value="Na_H_Exchanger"/>
    <property type="match status" value="1"/>
</dbReference>
<gene>
    <name evidence="13" type="ORF">AZOBR_p110092</name>
</gene>
<dbReference type="PANTHER" id="PTHR10110:SF86">
    <property type="entry name" value="SODIUM_HYDROGEN EXCHANGER 7"/>
    <property type="match status" value="1"/>
</dbReference>
<evidence type="ECO:0000256" key="8">
    <source>
        <dbReference type="ARBA" id="ARBA00023136"/>
    </source>
</evidence>
<feature type="compositionally biased region" description="Gly residues" evidence="10">
    <location>
        <begin position="834"/>
        <end position="846"/>
    </location>
</feature>
<dbReference type="EMBL" id="HE577328">
    <property type="protein sequence ID" value="CCC99616.1"/>
    <property type="molecule type" value="Genomic_DNA"/>
</dbReference>
<feature type="transmembrane region" description="Helical" evidence="11">
    <location>
        <begin position="32"/>
        <end position="51"/>
    </location>
</feature>
<proteinExistence type="predicted"/>
<feature type="region of interest" description="Disordered" evidence="10">
    <location>
        <begin position="559"/>
        <end position="868"/>
    </location>
</feature>
<dbReference type="GO" id="GO:0005886">
    <property type="term" value="C:plasma membrane"/>
    <property type="evidence" value="ECO:0007669"/>
    <property type="project" value="UniProtKB-SubCell"/>
</dbReference>
<evidence type="ECO:0000313" key="14">
    <source>
        <dbReference type="Proteomes" id="UP000007319"/>
    </source>
</evidence>
<feature type="compositionally biased region" description="Gly residues" evidence="10">
    <location>
        <begin position="324"/>
        <end position="335"/>
    </location>
</feature>
<dbReference type="GO" id="GO:0015385">
    <property type="term" value="F:sodium:proton antiporter activity"/>
    <property type="evidence" value="ECO:0007669"/>
    <property type="project" value="InterPro"/>
</dbReference>
<evidence type="ECO:0000256" key="5">
    <source>
        <dbReference type="ARBA" id="ARBA00022989"/>
    </source>
</evidence>
<keyword evidence="7" id="KW-0406">Ion transport</keyword>
<evidence type="ECO:0000259" key="12">
    <source>
        <dbReference type="Pfam" id="PF00999"/>
    </source>
</evidence>
<name>A0A9P1JTS6_9PROT</name>
<dbReference type="GO" id="GO:0051453">
    <property type="term" value="P:regulation of intracellular pH"/>
    <property type="evidence" value="ECO:0007669"/>
    <property type="project" value="TreeGrafter"/>
</dbReference>
<evidence type="ECO:0000256" key="4">
    <source>
        <dbReference type="ARBA" id="ARBA00022692"/>
    </source>
</evidence>
<dbReference type="GO" id="GO:0015386">
    <property type="term" value="F:potassium:proton antiporter activity"/>
    <property type="evidence" value="ECO:0007669"/>
    <property type="project" value="TreeGrafter"/>
</dbReference>
<evidence type="ECO:0000256" key="1">
    <source>
        <dbReference type="ARBA" id="ARBA00004651"/>
    </source>
</evidence>
<dbReference type="GO" id="GO:0098719">
    <property type="term" value="P:sodium ion import across plasma membrane"/>
    <property type="evidence" value="ECO:0007669"/>
    <property type="project" value="TreeGrafter"/>
</dbReference>
<dbReference type="Gene3D" id="6.10.140.1330">
    <property type="match status" value="1"/>
</dbReference>
<feature type="transmembrane region" description="Helical" evidence="11">
    <location>
        <begin position="6"/>
        <end position="25"/>
    </location>
</feature>
<dbReference type="InterPro" id="IPR018422">
    <property type="entry name" value="Cation/H_exchanger_CPA1"/>
</dbReference>
<keyword evidence="14" id="KW-1185">Reference proteome</keyword>
<protein>
    <recommendedName>
        <fullName evidence="12">Cation/H+ exchanger transmembrane domain-containing protein</fullName>
    </recommendedName>
</protein>
<evidence type="ECO:0000256" key="3">
    <source>
        <dbReference type="ARBA" id="ARBA00022475"/>
    </source>
</evidence>
<comment type="subcellular location">
    <subcellularLocation>
        <location evidence="1">Cell membrane</location>
        <topology evidence="1">Multi-pass membrane protein</topology>
    </subcellularLocation>
</comment>
<feature type="compositionally biased region" description="Basic and acidic residues" evidence="10">
    <location>
        <begin position="376"/>
        <end position="385"/>
    </location>
</feature>
<evidence type="ECO:0000256" key="7">
    <source>
        <dbReference type="ARBA" id="ARBA00023065"/>
    </source>
</evidence>
<evidence type="ECO:0000313" key="13">
    <source>
        <dbReference type="EMBL" id="CCC99616.1"/>
    </source>
</evidence>
<dbReference type="KEGG" id="abs:AZOBR_p110092"/>
<feature type="transmembrane region" description="Helical" evidence="11">
    <location>
        <begin position="104"/>
        <end position="123"/>
    </location>
</feature>
<evidence type="ECO:0000256" key="2">
    <source>
        <dbReference type="ARBA" id="ARBA00022448"/>
    </source>
</evidence>